<comment type="caution">
    <text evidence="6">The sequence shown here is derived from an EMBL/GenBank/DDBJ whole genome shotgun (WGS) entry which is preliminary data.</text>
</comment>
<keyword evidence="3" id="KW-0677">Repeat</keyword>
<keyword evidence="4" id="KW-0472">Membrane</keyword>
<evidence type="ECO:0000256" key="3">
    <source>
        <dbReference type="ARBA" id="ARBA00022737"/>
    </source>
</evidence>
<dbReference type="AlphaFoldDB" id="A0A6A6MBZ8"/>
<evidence type="ECO:0000256" key="4">
    <source>
        <dbReference type="SAM" id="Phobius"/>
    </source>
</evidence>
<protein>
    <recommendedName>
        <fullName evidence="5">Leucine-rich repeat-containing N-terminal plant-type domain-containing protein</fullName>
    </recommendedName>
</protein>
<evidence type="ECO:0000259" key="5">
    <source>
        <dbReference type="Pfam" id="PF08263"/>
    </source>
</evidence>
<dbReference type="PANTHER" id="PTHR48060">
    <property type="entry name" value="DNA DAMAGE-REPAIR/TOLERATION PROTEIN DRT100"/>
    <property type="match status" value="1"/>
</dbReference>
<accession>A0A6A6MBZ8</accession>
<dbReference type="InterPro" id="IPR001611">
    <property type="entry name" value="Leu-rich_rpt"/>
</dbReference>
<proteinExistence type="predicted"/>
<dbReference type="Pfam" id="PF08263">
    <property type="entry name" value="LRRNT_2"/>
    <property type="match status" value="1"/>
</dbReference>
<evidence type="ECO:0000313" key="6">
    <source>
        <dbReference type="EMBL" id="KAF2311281.1"/>
    </source>
</evidence>
<dbReference type="Proteomes" id="UP000467840">
    <property type="component" value="Chromosome 14"/>
</dbReference>
<evidence type="ECO:0000256" key="2">
    <source>
        <dbReference type="ARBA" id="ARBA00022729"/>
    </source>
</evidence>
<keyword evidence="4" id="KW-1133">Transmembrane helix</keyword>
<dbReference type="SUPFAM" id="SSF52058">
    <property type="entry name" value="L domain-like"/>
    <property type="match status" value="1"/>
</dbReference>
<evidence type="ECO:0000256" key="1">
    <source>
        <dbReference type="ARBA" id="ARBA00022614"/>
    </source>
</evidence>
<dbReference type="InterPro" id="IPR053211">
    <property type="entry name" value="DNA_repair-toleration"/>
</dbReference>
<dbReference type="Gene3D" id="3.80.10.10">
    <property type="entry name" value="Ribonuclease Inhibitor"/>
    <property type="match status" value="1"/>
</dbReference>
<dbReference type="InterPro" id="IPR013210">
    <property type="entry name" value="LRR_N_plant-typ"/>
</dbReference>
<feature type="transmembrane region" description="Helical" evidence="4">
    <location>
        <begin position="12"/>
        <end position="30"/>
    </location>
</feature>
<feature type="domain" description="Leucine-rich repeat-containing N-terminal plant-type" evidence="5">
    <location>
        <begin position="31"/>
        <end position="74"/>
    </location>
</feature>
<dbReference type="Pfam" id="PF00560">
    <property type="entry name" value="LRR_1"/>
    <property type="match status" value="1"/>
</dbReference>
<sequence>MPEDETDFSHAVFFVFLILITGTVVAGDSLDTDRKVLLNLKSFLEEKNPINRGQYSQWDQLNTNPCNWSGIICTDDGSGSRVTGINLTNNNISGDSYNNFSLLTALSHLDLSQNYIRGSIPNDLSNCQNLFISISHTICWMGSST</sequence>
<keyword evidence="4" id="KW-0812">Transmembrane</keyword>
<name>A0A6A6MBZ8_HEVBR</name>
<keyword evidence="1" id="KW-0433">Leucine-rich repeat</keyword>
<dbReference type="InterPro" id="IPR032675">
    <property type="entry name" value="LRR_dom_sf"/>
</dbReference>
<reference evidence="6 7" key="1">
    <citation type="journal article" date="2020" name="Mol. Plant">
        <title>The Chromosome-Based Rubber Tree Genome Provides New Insights into Spurge Genome Evolution and Rubber Biosynthesis.</title>
        <authorList>
            <person name="Liu J."/>
            <person name="Shi C."/>
            <person name="Shi C.C."/>
            <person name="Li W."/>
            <person name="Zhang Q.J."/>
            <person name="Zhang Y."/>
            <person name="Li K."/>
            <person name="Lu H.F."/>
            <person name="Shi C."/>
            <person name="Zhu S.T."/>
            <person name="Xiao Z.Y."/>
            <person name="Nan H."/>
            <person name="Yue Y."/>
            <person name="Zhu X.G."/>
            <person name="Wu Y."/>
            <person name="Hong X.N."/>
            <person name="Fan G.Y."/>
            <person name="Tong Y."/>
            <person name="Zhang D."/>
            <person name="Mao C.L."/>
            <person name="Liu Y.L."/>
            <person name="Hao S.J."/>
            <person name="Liu W.Q."/>
            <person name="Lv M.Q."/>
            <person name="Zhang H.B."/>
            <person name="Liu Y."/>
            <person name="Hu-Tang G.R."/>
            <person name="Wang J.P."/>
            <person name="Wang J.H."/>
            <person name="Sun Y.H."/>
            <person name="Ni S.B."/>
            <person name="Chen W.B."/>
            <person name="Zhang X.C."/>
            <person name="Jiao Y.N."/>
            <person name="Eichler E.E."/>
            <person name="Li G.H."/>
            <person name="Liu X."/>
            <person name="Gao L.Z."/>
        </authorList>
    </citation>
    <scope>NUCLEOTIDE SEQUENCE [LARGE SCALE GENOMIC DNA]</scope>
    <source>
        <strain evidence="7">cv. GT1</strain>
        <tissue evidence="6">Leaf</tissue>
    </source>
</reference>
<gene>
    <name evidence="6" type="ORF">GH714_021485</name>
</gene>
<dbReference type="EMBL" id="JAAGAX010000006">
    <property type="protein sequence ID" value="KAF2311281.1"/>
    <property type="molecule type" value="Genomic_DNA"/>
</dbReference>
<keyword evidence="7" id="KW-1185">Reference proteome</keyword>
<organism evidence="6 7">
    <name type="scientific">Hevea brasiliensis</name>
    <name type="common">Para rubber tree</name>
    <name type="synonym">Siphonia brasiliensis</name>
    <dbReference type="NCBI Taxonomy" id="3981"/>
    <lineage>
        <taxon>Eukaryota</taxon>
        <taxon>Viridiplantae</taxon>
        <taxon>Streptophyta</taxon>
        <taxon>Embryophyta</taxon>
        <taxon>Tracheophyta</taxon>
        <taxon>Spermatophyta</taxon>
        <taxon>Magnoliopsida</taxon>
        <taxon>eudicotyledons</taxon>
        <taxon>Gunneridae</taxon>
        <taxon>Pentapetalae</taxon>
        <taxon>rosids</taxon>
        <taxon>fabids</taxon>
        <taxon>Malpighiales</taxon>
        <taxon>Euphorbiaceae</taxon>
        <taxon>Crotonoideae</taxon>
        <taxon>Micrandreae</taxon>
        <taxon>Hevea</taxon>
    </lineage>
</organism>
<dbReference type="PANTHER" id="PTHR48060:SF24">
    <property type="entry name" value="NON-SPECIFIC SERINE_THREONINE PROTEIN KINASE"/>
    <property type="match status" value="1"/>
</dbReference>
<evidence type="ECO:0000313" key="7">
    <source>
        <dbReference type="Proteomes" id="UP000467840"/>
    </source>
</evidence>
<keyword evidence="2" id="KW-0732">Signal</keyword>